<keyword evidence="1" id="KW-1133">Transmembrane helix</keyword>
<sequence length="114" mass="12271">MAGNSQEPKGKTWVEEIEISGGQLVDKVRELVQEGNARRVTVCKENGEEIFSVPLTVGVLVGGVVTVALPVLAALGVIAGIVTRVRLKIEREEGATTEIREEPITEVKPEDKPL</sequence>
<feature type="transmembrane region" description="Helical" evidence="1">
    <location>
        <begin position="57"/>
        <end position="82"/>
    </location>
</feature>
<dbReference type="InterPro" id="IPR025642">
    <property type="entry name" value="DUF4342"/>
</dbReference>
<keyword evidence="1" id="KW-0472">Membrane</keyword>
<feature type="domain" description="DUF4342" evidence="2">
    <location>
        <begin position="11"/>
        <end position="91"/>
    </location>
</feature>
<dbReference type="OrthoDB" id="677607at2"/>
<keyword evidence="1" id="KW-0812">Transmembrane</keyword>
<dbReference type="Pfam" id="PF14242">
    <property type="entry name" value="DUF4342"/>
    <property type="match status" value="1"/>
</dbReference>
<dbReference type="Proteomes" id="UP000265341">
    <property type="component" value="Unassembled WGS sequence"/>
</dbReference>
<dbReference type="EMBL" id="QWLA01000005">
    <property type="protein sequence ID" value="RIH89102.1"/>
    <property type="molecule type" value="Genomic_DNA"/>
</dbReference>
<evidence type="ECO:0000313" key="4">
    <source>
        <dbReference type="Proteomes" id="UP000265341"/>
    </source>
</evidence>
<comment type="caution">
    <text evidence="3">The sequence shown here is derived from an EMBL/GenBank/DDBJ whole genome shotgun (WGS) entry which is preliminary data.</text>
</comment>
<evidence type="ECO:0000259" key="2">
    <source>
        <dbReference type="Pfam" id="PF14242"/>
    </source>
</evidence>
<accession>A0A399F2N5</accession>
<gene>
    <name evidence="3" type="ORF">Mrose_00487</name>
</gene>
<evidence type="ECO:0000256" key="1">
    <source>
        <dbReference type="SAM" id="Phobius"/>
    </source>
</evidence>
<name>A0A399F2N5_9DEIN</name>
<evidence type="ECO:0000313" key="3">
    <source>
        <dbReference type="EMBL" id="RIH89102.1"/>
    </source>
</evidence>
<keyword evidence="4" id="KW-1185">Reference proteome</keyword>
<reference evidence="3 4" key="1">
    <citation type="submission" date="2018-08" db="EMBL/GenBank/DDBJ databases">
        <title>Meiothermus roseus NBRC 110900 genome sequencing project.</title>
        <authorList>
            <person name="Da Costa M.S."/>
            <person name="Albuquerque L."/>
            <person name="Raposo P."/>
            <person name="Froufe H.J.C."/>
            <person name="Barroso C.S."/>
            <person name="Egas C."/>
        </authorList>
    </citation>
    <scope>NUCLEOTIDE SEQUENCE [LARGE SCALE GENOMIC DNA]</scope>
    <source>
        <strain evidence="3 4">NBRC 110900</strain>
    </source>
</reference>
<protein>
    <recommendedName>
        <fullName evidence="2">DUF4342 domain-containing protein</fullName>
    </recommendedName>
</protein>
<proteinExistence type="predicted"/>
<dbReference type="AlphaFoldDB" id="A0A399F2N5"/>
<organism evidence="3 4">
    <name type="scientific">Calidithermus roseus</name>
    <dbReference type="NCBI Taxonomy" id="1644118"/>
    <lineage>
        <taxon>Bacteria</taxon>
        <taxon>Thermotogati</taxon>
        <taxon>Deinococcota</taxon>
        <taxon>Deinococci</taxon>
        <taxon>Thermales</taxon>
        <taxon>Thermaceae</taxon>
        <taxon>Calidithermus</taxon>
    </lineage>
</organism>
<dbReference type="RefSeq" id="WP_119275843.1">
    <property type="nucleotide sequence ID" value="NZ_QWLA01000005.1"/>
</dbReference>